<feature type="transmembrane region" description="Helical" evidence="1">
    <location>
        <begin position="1581"/>
        <end position="1604"/>
    </location>
</feature>
<name>A0A061BJ04_BABBI</name>
<keyword evidence="1" id="KW-1133">Transmembrane helix</keyword>
<dbReference type="GeneID" id="24561685"/>
<dbReference type="RefSeq" id="XP_012770407.1">
    <property type="nucleotide sequence ID" value="XM_012914953.1"/>
</dbReference>
<keyword evidence="1" id="KW-0472">Membrane</keyword>
<dbReference type="KEGG" id="bbig:BBBOND_0001090"/>
<reference evidence="2" key="2">
    <citation type="submission" date="2014-06" db="EMBL/GenBank/DDBJ databases">
        <authorList>
            <person name="Aslett M."/>
            <person name="De Silva Nishadi"/>
        </authorList>
    </citation>
    <scope>NUCLEOTIDE SEQUENCE</scope>
    <source>
        <strain evidence="2">Bond</strain>
    </source>
</reference>
<accession>A0A061BJ04</accession>
<evidence type="ECO:0000256" key="1">
    <source>
        <dbReference type="SAM" id="Phobius"/>
    </source>
</evidence>
<sequence length="1643" mass="184750">MGFLSGVLSNIKEHLGQHKNEITQAIDTLKQNKHLGKNGFNVAIAEVVDGVRRYNDAVRDSNKKVSDVITKINNYARKLKSNIGKLEYHEHVASIDKYVNECIRLAAAYSEGMVAEDAHIGDLQDILEDEVRRAKNVIEYNANRIQKIWMQQKSFKDSVISSVEKQLDDSKNTINSSSTESITKFAKGFAEIIEAFKQRIADIDKMLLEYVSQVGQWITKAHDAVSVALGRVNEITHVISGPKAQYKLELVNAVAELKHKSLGLYNAYKASAGKLPKLASMVKDALADLDGKVQKDLAELRHGIGSVVSQYVQMARKHFEVIKEKTLGEQGDGNGGINKYWGQLEDGIWNLIEGIYAKNPGKSGLTAIIQGVATYAEKFTKQNFGNDILDAWIGKPLLENETIYWRLKSYVEGLTNKGKLQSINVEELLRGKNTMLHHAIKDKIKYELQKQVYSASTVTLVEKATRNISEDLESVQKACTTFAKHLENKIKDGRNGELINGIVTAIGGGDGLSVTDSEYSRSDMQSVVERILKQLVNRANEFAADISVFRVTFNMNNVHEAIKNIKLIHDNLNADASKPGNLITEALDAVNEHIYKLEDVLNTKIHNQIALEFEGACEDERNVKDLMPTYARHIGEQSHGSNQDSIYGKIRKFQEAVLADFSFLDGTINVNTIEEDASTFHTNISKLCNAVMTAISERNEDGLKTKLVHLQKVLIGRDTKGELTNLSNKLEHLQKQGLNPFINQTQDIINDINAHCRTMTIELERHVTQKLDAVKSTITKIIKTKYVNFTQFVLIQFADTVNNVLEKLPKAIEQDSEWKFKGFMGVIHMKLAYTEFTQLSTNTNLSDLASYVKSFFTTMLQTLNRKPEILPNHNSTMQLNNSLETLFTDLKNYDQKFADNLSALASLIRRIRLGSYSEKSNILLDILKIGVTRLHAELDKAYVSVYDSETFGANLVEKEKLTPYGTKFAKVCLTVISILNTSLSVMKHNSKNLSGQQTHNSTDLGRLIEDHGYVVSNSDTEQNGEVNRHLSGRRIHTLLAGNDYEHVYHTDDNVRRPLENIYIYLNDYHKIGHIATSSSKKRPCSIYEMLCWLSGLPCNDVYEDLWRDAVSELFVNPNNQPTENGDIPVTVVSEQPLQAYPRPIAYDDTQRAVKRLCSRAYDVLTEIIGYGDAYTTYAVDFCNNWLNLHYPPDASSCLELLVDILRRLLPVFRFLHSQCQLGTQHFGWSNCLYGKDILTGKSHCDKHTDDKQTDCLPRSPLQAYLSDTLPGHLPHNISSIGCKSVCSNCPKGLPGQPCLTPLGFRGFSGSTKTGKHLSKVLTNFFDKLDITPIFGLMTKPPSTLPEHFQFALTLAAMLQKAETSNNAVSVAFGTSTRELSIGLYDDISKLPDALCHAYKNSQSHDRTNHPKALESDLSSLSKKESCTYASADKLHCAPYLRSLCDDSYSYLAEWHSKLYLSWAIHLPSTLYAYIKSLRDAFCSISCQNWGCRRCLNGNKCRHGKHGIDNCECRGLIECRGVLSTLYSFGFTFGNPATLSSEESKKYCHNFYNQLCNVLDSKYFTELFEKCDEFIFTIRQPFIWLNVALWSLSLFYLICVMVGRLDVLHIRSHLRIPSSHRITAQSLLAATQVGRLAKISYLQP</sequence>
<keyword evidence="1" id="KW-0812">Transmembrane</keyword>
<reference evidence="2" key="1">
    <citation type="journal article" date="2014" name="Nucleic Acids Res.">
        <title>The evolutionary dynamics of variant antigen genes in Babesia reveal a history of genomic innovation underlying host-parasite interaction.</title>
        <authorList>
            <person name="Jackson A.P."/>
            <person name="Otto T.D."/>
            <person name="Darby A."/>
            <person name="Ramaprasad A."/>
            <person name="Xia D."/>
            <person name="Echaide I.E."/>
            <person name="Farber M."/>
            <person name="Gahlot S."/>
            <person name="Gamble J."/>
            <person name="Gupta D."/>
            <person name="Gupta Y."/>
            <person name="Jackson L."/>
            <person name="Malandrin L."/>
            <person name="Malas T.B."/>
            <person name="Moussa E."/>
            <person name="Nair M."/>
            <person name="Reid AJ."/>
            <person name="Sanders M."/>
            <person name="Sharma J."/>
            <person name="Tracey A."/>
            <person name="Quail M.A."/>
            <person name="Weir W."/>
            <person name="Wastling J.M."/>
            <person name="Hall N."/>
            <person name="Willadsen P."/>
            <person name="Lingelbach K."/>
            <person name="Shiels B."/>
            <person name="Tait A."/>
            <person name="Berriman M."/>
            <person name="Allred D.R."/>
            <person name="Pain A."/>
        </authorList>
    </citation>
    <scope>NUCLEOTIDE SEQUENCE</scope>
    <source>
        <strain evidence="2">Bond</strain>
    </source>
</reference>
<gene>
    <name evidence="2" type="ORF">BBBOND_0001090</name>
</gene>
<proteinExistence type="predicted"/>
<organism evidence="2">
    <name type="scientific">Babesia bigemina</name>
    <dbReference type="NCBI Taxonomy" id="5866"/>
    <lineage>
        <taxon>Eukaryota</taxon>
        <taxon>Sar</taxon>
        <taxon>Alveolata</taxon>
        <taxon>Apicomplexa</taxon>
        <taxon>Aconoidasida</taxon>
        <taxon>Piroplasmida</taxon>
        <taxon>Babesiidae</taxon>
        <taxon>Babesia</taxon>
    </lineage>
</organism>
<protein>
    <recommendedName>
        <fullName evidence="3">C3H1-type domain-containing protein</fullName>
    </recommendedName>
</protein>
<evidence type="ECO:0000313" key="2">
    <source>
        <dbReference type="EMBL" id="CDR71459.1"/>
    </source>
</evidence>
<evidence type="ECO:0008006" key="3">
    <source>
        <dbReference type="Google" id="ProtNLM"/>
    </source>
</evidence>
<dbReference type="EMBL" id="LK054908">
    <property type="protein sequence ID" value="CDR71459.1"/>
    <property type="molecule type" value="Genomic_DNA"/>
</dbReference>
<dbReference type="VEuPathDB" id="PiroplasmaDB:BBBOND_0001090"/>